<reference evidence="1 2" key="1">
    <citation type="submission" date="2008-08" db="EMBL/GenBank/DDBJ databases">
        <authorList>
            <person name="Madupu R."/>
            <person name="Durkin A.S."/>
            <person name="Torralba M."/>
            <person name="Methe B."/>
            <person name="Sutton G.G."/>
            <person name="Strausberg R.L."/>
            <person name="Nelson K.E."/>
        </authorList>
    </citation>
    <scope>NUCLEOTIDE SEQUENCE [LARGE SCALE GENOMIC DNA]</scope>
    <source>
        <strain evidence="1 2">RM3267</strain>
    </source>
</reference>
<name>B9CXT8_CAMRE</name>
<accession>B9CXT8</accession>
<dbReference type="Proteomes" id="UP000003082">
    <property type="component" value="Unassembled WGS sequence"/>
</dbReference>
<gene>
    <name evidence="1" type="ORF">CAMRE0001_0127</name>
</gene>
<proteinExistence type="predicted"/>
<evidence type="ECO:0000313" key="2">
    <source>
        <dbReference type="Proteomes" id="UP000003082"/>
    </source>
</evidence>
<dbReference type="AlphaFoldDB" id="B9CXT8"/>
<protein>
    <submittedName>
        <fullName evidence="1">Uncharacterized protein</fullName>
    </submittedName>
</protein>
<dbReference type="STRING" id="553218.CAMRE0001_0127"/>
<evidence type="ECO:0000313" key="1">
    <source>
        <dbReference type="EMBL" id="EEF15435.1"/>
    </source>
</evidence>
<dbReference type="EMBL" id="ACFU01000001">
    <property type="protein sequence ID" value="EEF15435.1"/>
    <property type="molecule type" value="Genomic_DNA"/>
</dbReference>
<comment type="caution">
    <text evidence="1">The sequence shown here is derived from an EMBL/GenBank/DDBJ whole genome shotgun (WGS) entry which is preliminary data.</text>
</comment>
<dbReference type="PROSITE" id="PS51257">
    <property type="entry name" value="PROKAR_LIPOPROTEIN"/>
    <property type="match status" value="1"/>
</dbReference>
<sequence>MRRIRVKFKRKKGAVVWPNLAQACAQNPLNLMKIAHFGGLDLNLCGLNV</sequence>
<organism evidence="1 2">
    <name type="scientific">Campylobacter rectus RM3267</name>
    <dbReference type="NCBI Taxonomy" id="553218"/>
    <lineage>
        <taxon>Bacteria</taxon>
        <taxon>Pseudomonadati</taxon>
        <taxon>Campylobacterota</taxon>
        <taxon>Epsilonproteobacteria</taxon>
        <taxon>Campylobacterales</taxon>
        <taxon>Campylobacteraceae</taxon>
        <taxon>Campylobacter</taxon>
    </lineage>
</organism>
<keyword evidence="2" id="KW-1185">Reference proteome</keyword>